<name>A0A0C3QEL5_9AGAM</name>
<evidence type="ECO:0000313" key="3">
    <source>
        <dbReference type="Proteomes" id="UP000054248"/>
    </source>
</evidence>
<evidence type="ECO:0000313" key="2">
    <source>
        <dbReference type="EMBL" id="KIO24331.1"/>
    </source>
</evidence>
<feature type="region of interest" description="Disordered" evidence="1">
    <location>
        <begin position="85"/>
        <end position="123"/>
    </location>
</feature>
<proteinExistence type="predicted"/>
<dbReference type="Proteomes" id="UP000054248">
    <property type="component" value="Unassembled WGS sequence"/>
</dbReference>
<organism evidence="2 3">
    <name type="scientific">Tulasnella calospora MUT 4182</name>
    <dbReference type="NCBI Taxonomy" id="1051891"/>
    <lineage>
        <taxon>Eukaryota</taxon>
        <taxon>Fungi</taxon>
        <taxon>Dikarya</taxon>
        <taxon>Basidiomycota</taxon>
        <taxon>Agaricomycotina</taxon>
        <taxon>Agaricomycetes</taxon>
        <taxon>Cantharellales</taxon>
        <taxon>Tulasnellaceae</taxon>
        <taxon>Tulasnella</taxon>
    </lineage>
</organism>
<reference evidence="3" key="2">
    <citation type="submission" date="2015-01" db="EMBL/GenBank/DDBJ databases">
        <title>Evolutionary Origins and Diversification of the Mycorrhizal Mutualists.</title>
        <authorList>
            <consortium name="DOE Joint Genome Institute"/>
            <consortium name="Mycorrhizal Genomics Consortium"/>
            <person name="Kohler A."/>
            <person name="Kuo A."/>
            <person name="Nagy L.G."/>
            <person name="Floudas D."/>
            <person name="Copeland A."/>
            <person name="Barry K.W."/>
            <person name="Cichocki N."/>
            <person name="Veneault-Fourrey C."/>
            <person name="LaButti K."/>
            <person name="Lindquist E.A."/>
            <person name="Lipzen A."/>
            <person name="Lundell T."/>
            <person name="Morin E."/>
            <person name="Murat C."/>
            <person name="Riley R."/>
            <person name="Ohm R."/>
            <person name="Sun H."/>
            <person name="Tunlid A."/>
            <person name="Henrissat B."/>
            <person name="Grigoriev I.V."/>
            <person name="Hibbett D.S."/>
            <person name="Martin F."/>
        </authorList>
    </citation>
    <scope>NUCLEOTIDE SEQUENCE [LARGE SCALE GENOMIC DNA]</scope>
    <source>
        <strain evidence="3">MUT 4182</strain>
    </source>
</reference>
<evidence type="ECO:0008006" key="4">
    <source>
        <dbReference type="Google" id="ProtNLM"/>
    </source>
</evidence>
<gene>
    <name evidence="2" type="ORF">M407DRAFT_102207</name>
</gene>
<feature type="compositionally biased region" description="Low complexity" evidence="1">
    <location>
        <begin position="107"/>
        <end position="116"/>
    </location>
</feature>
<accession>A0A0C3QEL5</accession>
<sequence length="327" mass="35440">MADVEDFLMFRGSSDQEAEEFVRAVRIQAFKSGKHDDPKWICAFAATALAGNALRWYLRLPASTQQDWLQFQDAILDHRWGDRTAGTSNMVPGTEPVPAAAPPPGSHPSSGPNMSPRHPQTQRTGRIRIIADRSIDGYIGKTFSEDGLSIVSDKTSAARIVYDPSEFPCVLKSSDFGPSLAFLGGQHVDSSEECCKFGPGATGHLAVGPSSDPSKANSRGPIYDNFTGDLFSKIWVVCEDLSLFAIAPQADCLYKLTPVALRTGESIILILVSNSATVRIMLEKDENTIAGAVGSIQLWPIFPSIASDWISAFILAFIYRARRVGGT</sequence>
<dbReference type="HOGENOM" id="CLU_061438_0_0_1"/>
<dbReference type="AlphaFoldDB" id="A0A0C3QEL5"/>
<reference evidence="2 3" key="1">
    <citation type="submission" date="2014-04" db="EMBL/GenBank/DDBJ databases">
        <authorList>
            <consortium name="DOE Joint Genome Institute"/>
            <person name="Kuo A."/>
            <person name="Girlanda M."/>
            <person name="Perotto S."/>
            <person name="Kohler A."/>
            <person name="Nagy L.G."/>
            <person name="Floudas D."/>
            <person name="Copeland A."/>
            <person name="Barry K.W."/>
            <person name="Cichocki N."/>
            <person name="Veneault-Fourrey C."/>
            <person name="LaButti K."/>
            <person name="Lindquist E.A."/>
            <person name="Lipzen A."/>
            <person name="Lundell T."/>
            <person name="Morin E."/>
            <person name="Murat C."/>
            <person name="Sun H."/>
            <person name="Tunlid A."/>
            <person name="Henrissat B."/>
            <person name="Grigoriev I.V."/>
            <person name="Hibbett D.S."/>
            <person name="Martin F."/>
            <person name="Nordberg H.P."/>
            <person name="Cantor M.N."/>
            <person name="Hua S.X."/>
        </authorList>
    </citation>
    <scope>NUCLEOTIDE SEQUENCE [LARGE SCALE GENOMIC DNA]</scope>
    <source>
        <strain evidence="2 3">MUT 4182</strain>
    </source>
</reference>
<keyword evidence="3" id="KW-1185">Reference proteome</keyword>
<dbReference type="EMBL" id="KN823063">
    <property type="protein sequence ID" value="KIO24331.1"/>
    <property type="molecule type" value="Genomic_DNA"/>
</dbReference>
<dbReference type="OrthoDB" id="10502903at2759"/>
<protein>
    <recommendedName>
        <fullName evidence="4">Retrotransposon gag domain-containing protein</fullName>
    </recommendedName>
</protein>
<evidence type="ECO:0000256" key="1">
    <source>
        <dbReference type="SAM" id="MobiDB-lite"/>
    </source>
</evidence>